<evidence type="ECO:0000256" key="1">
    <source>
        <dbReference type="ARBA" id="ARBA00006432"/>
    </source>
</evidence>
<feature type="compositionally biased region" description="Polar residues" evidence="3">
    <location>
        <begin position="193"/>
        <end position="210"/>
    </location>
</feature>
<feature type="region of interest" description="Disordered" evidence="3">
    <location>
        <begin position="1039"/>
        <end position="1061"/>
    </location>
</feature>
<comment type="similarity">
    <text evidence="1">Belongs to the ATP-dependent AMP-binding enzyme family.</text>
</comment>
<protein>
    <submittedName>
        <fullName evidence="4">Uncharacterized protein</fullName>
    </submittedName>
</protein>
<feature type="compositionally biased region" description="Low complexity" evidence="3">
    <location>
        <begin position="727"/>
        <end position="741"/>
    </location>
</feature>
<feature type="compositionally biased region" description="Polar residues" evidence="3">
    <location>
        <begin position="116"/>
        <end position="128"/>
    </location>
</feature>
<keyword evidence="5" id="KW-1185">Reference proteome</keyword>
<evidence type="ECO:0000256" key="3">
    <source>
        <dbReference type="SAM" id="MobiDB-lite"/>
    </source>
</evidence>
<dbReference type="Pfam" id="PF12396">
    <property type="entry name" value="DUF3659"/>
    <property type="match status" value="1"/>
</dbReference>
<feature type="compositionally biased region" description="Pro residues" evidence="3">
    <location>
        <begin position="418"/>
        <end position="427"/>
    </location>
</feature>
<gene>
    <name evidence="4" type="ORF">LTR32_002130</name>
</gene>
<name>A0ABR0LB54_9PEZI</name>
<sequence length="1200" mass="130384">MSILKRKTKGEKVATEKAKKESKADGKKPARADKPTQERHAQPYKPTHAAADAIRKPVAVNGSRRLSKTAADYAQGGAGFQHPLVHNGNLPFAQAGSRSGAQGPNPLPSYQGFNGGFSSMQRNNSAEVFTTDPDAPPMPRSFKQGHGNTPPTNGSARNSSWYSSQPRENTSPFDSPMLGNPKMAAAARDRGYLNTQTSGDSGYGSTSHSRAPSERMNHYELSKPHLPRDEGGFLPELSLSEELATEPAFSEASFGGDDSTEQAAMTPKQPEGVLKTSKGYPSQLDLVNDSRSIQSTKSHRTVPKQTRFEQEYEDRPAKRGTESLDLHRPASSRYSQSQYLPEVFHDTRPESATLPQTRFSQPAEMSMLPLATDEDPTPSFSIPPGRSSPPPQRQSESHSQYSMSTRMSTPPSVRAGGPPHPPMRFSSPPPQHAANFAPLERIISPSLMSNQTSTGTLEGLKVNKRGKILNEEGEITGELVEGDIMDCVRQRCNGYGEVLSDRGRIVGRVQPLEQSLESPIMRMALPGPSPAPLLTQENYFSPQAQQVQQPSPREPASSRRKQPRREPTGSHPDVFTPAWQRRSENTQASQAWELRNHLAASHPRSRRPITPADFPDNVTAIQLDASGLQSDSEDEYEEEYREDMMPIFDHSEIFMPVPVVPPRSLKRSETPLPPMEKQWAASQLIRPASPTPVEHESQDYQRASSRRISGPPRQPLIAQQGQTKPWAAAAQKTLASALATTPEHQQQDALVRGSQTPSSRTLPIVATAMAPPTVPQVTPVPMTIAASAPPIPADLQRQPAAAQAPEPEPTRRTSFQSASNSSMSDAAKSYSRPSMRPAPEDGDAASNTVSQGRNSGLFSYKGEIPASDGSASNASLAASRAPGVKSKPLPTFPRQASTGGLPGGNPFAPMNAPMNSAQFASGGGLTPRATPLRQLTTGVPAPRQILPNQQKSSFNTPLKRSPLSSRGMQPTVSKLPDVVIDHHAEITPPDSEQGFIDGDKTIGVASGMHSRQPSLNSMRSTATGRKSRTYFTHAGRVAVADNEPPPSRAGSGHKKPEKEATPLISGGYWKNEEATKNAITSDGYFKTGDVGHQDKDHNFYITDRMKELIKWNGFQVAPAGILNGEEHTELPRAYIVPAEGQEPSHRLGQEIVAWLDERVAYYKKLRGGEVPKSQAGKILRRLLMGKAEEESNNEKRKAKL</sequence>
<reference evidence="4 5" key="1">
    <citation type="submission" date="2023-08" db="EMBL/GenBank/DDBJ databases">
        <title>Black Yeasts Isolated from many extreme environments.</title>
        <authorList>
            <person name="Coleine C."/>
            <person name="Stajich J.E."/>
            <person name="Selbmann L."/>
        </authorList>
    </citation>
    <scope>NUCLEOTIDE SEQUENCE [LARGE SCALE GENOMIC DNA]</scope>
    <source>
        <strain evidence="4 5">CCFEE 5386</strain>
    </source>
</reference>
<organism evidence="4 5">
    <name type="scientific">Rachicladosporium monterosium</name>
    <dbReference type="NCBI Taxonomy" id="1507873"/>
    <lineage>
        <taxon>Eukaryota</taxon>
        <taxon>Fungi</taxon>
        <taxon>Dikarya</taxon>
        <taxon>Ascomycota</taxon>
        <taxon>Pezizomycotina</taxon>
        <taxon>Dothideomycetes</taxon>
        <taxon>Dothideomycetidae</taxon>
        <taxon>Cladosporiales</taxon>
        <taxon>Cladosporiaceae</taxon>
        <taxon>Rachicladosporium</taxon>
    </lineage>
</organism>
<feature type="compositionally biased region" description="Polar residues" evidence="3">
    <location>
        <begin position="742"/>
        <end position="761"/>
    </location>
</feature>
<dbReference type="PANTHER" id="PTHR24096">
    <property type="entry name" value="LONG-CHAIN-FATTY-ACID--COA LIGASE"/>
    <property type="match status" value="1"/>
</dbReference>
<feature type="region of interest" description="Disordered" evidence="3">
    <location>
        <begin position="542"/>
        <end position="588"/>
    </location>
</feature>
<feature type="compositionally biased region" description="Low complexity" evidence="3">
    <location>
        <begin position="542"/>
        <end position="551"/>
    </location>
</feature>
<dbReference type="EMBL" id="JAVRRR010000098">
    <property type="protein sequence ID" value="KAK5146252.1"/>
    <property type="molecule type" value="Genomic_DNA"/>
</dbReference>
<feature type="region of interest" description="Disordered" evidence="3">
    <location>
        <begin position="78"/>
        <end position="427"/>
    </location>
</feature>
<feature type="region of interest" description="Disordered" evidence="3">
    <location>
        <begin position="1"/>
        <end position="64"/>
    </location>
</feature>
<feature type="compositionally biased region" description="Polar residues" evidence="3">
    <location>
        <begin position="946"/>
        <end position="972"/>
    </location>
</feature>
<feature type="compositionally biased region" description="Polar residues" evidence="3">
    <location>
        <begin position="146"/>
        <end position="173"/>
    </location>
</feature>
<dbReference type="InterPro" id="IPR042099">
    <property type="entry name" value="ANL_N_sf"/>
</dbReference>
<feature type="compositionally biased region" description="Polar residues" evidence="3">
    <location>
        <begin position="845"/>
        <end position="857"/>
    </location>
</feature>
<feature type="compositionally biased region" description="Basic and acidic residues" evidence="3">
    <location>
        <begin position="211"/>
        <end position="231"/>
    </location>
</feature>
<dbReference type="SUPFAM" id="SSF56801">
    <property type="entry name" value="Acetyl-CoA synthetase-like"/>
    <property type="match status" value="1"/>
</dbReference>
<feature type="compositionally biased region" description="Basic and acidic residues" evidence="3">
    <location>
        <begin position="306"/>
        <end position="328"/>
    </location>
</feature>
<feature type="compositionally biased region" description="Low complexity" evidence="3">
    <location>
        <begin position="763"/>
        <end position="784"/>
    </location>
</feature>
<accession>A0ABR0LB54</accession>
<feature type="compositionally biased region" description="Low complexity" evidence="3">
    <location>
        <begin position="866"/>
        <end position="881"/>
    </location>
</feature>
<dbReference type="Proteomes" id="UP001308179">
    <property type="component" value="Unassembled WGS sequence"/>
</dbReference>
<dbReference type="Gene3D" id="3.40.50.12780">
    <property type="entry name" value="N-terminal domain of ligase-like"/>
    <property type="match status" value="1"/>
</dbReference>
<dbReference type="InterPro" id="IPR045851">
    <property type="entry name" value="AMP-bd_C_sf"/>
</dbReference>
<comment type="caution">
    <text evidence="4">The sequence shown here is derived from an EMBL/GenBank/DDBJ whole genome shotgun (WGS) entry which is preliminary data.</text>
</comment>
<proteinExistence type="inferred from homology"/>
<feature type="region of interest" description="Disordered" evidence="3">
    <location>
        <begin position="675"/>
        <end position="972"/>
    </location>
</feature>
<feature type="compositionally biased region" description="Polar residues" evidence="3">
    <location>
        <begin position="812"/>
        <end position="824"/>
    </location>
</feature>
<feature type="compositionally biased region" description="Basic and acidic residues" evidence="3">
    <location>
        <begin position="10"/>
        <end position="41"/>
    </location>
</feature>
<feature type="compositionally biased region" description="Polar residues" evidence="3">
    <location>
        <begin position="401"/>
        <end position="411"/>
    </location>
</feature>
<dbReference type="InterPro" id="IPR022124">
    <property type="entry name" value="DUF3659"/>
</dbReference>
<keyword evidence="2" id="KW-0436">Ligase</keyword>
<dbReference type="Gene3D" id="3.30.300.30">
    <property type="match status" value="1"/>
</dbReference>
<evidence type="ECO:0000313" key="5">
    <source>
        <dbReference type="Proteomes" id="UP001308179"/>
    </source>
</evidence>
<dbReference type="PANTHER" id="PTHR24096:SF149">
    <property type="entry name" value="AMP-BINDING DOMAIN-CONTAINING PROTEIN-RELATED"/>
    <property type="match status" value="1"/>
</dbReference>
<evidence type="ECO:0000256" key="2">
    <source>
        <dbReference type="ARBA" id="ARBA00022598"/>
    </source>
</evidence>
<evidence type="ECO:0000313" key="4">
    <source>
        <dbReference type="EMBL" id="KAK5146252.1"/>
    </source>
</evidence>